<evidence type="ECO:0000256" key="1">
    <source>
        <dbReference type="ARBA" id="ARBA00022723"/>
    </source>
</evidence>
<proteinExistence type="predicted"/>
<evidence type="ECO:0000256" key="3">
    <source>
        <dbReference type="ARBA" id="ARBA00022833"/>
    </source>
</evidence>
<reference evidence="7" key="1">
    <citation type="journal article" date="2018" name="PLoS Negl. Trop. Dis.">
        <title>Sialome diversity of ticks revealed by RNAseq of single tick salivary glands.</title>
        <authorList>
            <person name="Perner J."/>
            <person name="Kropackova S."/>
            <person name="Kopacek P."/>
            <person name="Ribeiro J.M."/>
        </authorList>
    </citation>
    <scope>NUCLEOTIDE SEQUENCE</scope>
    <source>
        <strain evidence="7">Siblings of single egg batch collected in Ceske Budejovice</strain>
        <tissue evidence="7">Salivary glands</tissue>
    </source>
</reference>
<dbReference type="InterPro" id="IPR013087">
    <property type="entry name" value="Znf_C2H2_type"/>
</dbReference>
<dbReference type="Pfam" id="PF00096">
    <property type="entry name" value="zf-C2H2"/>
    <property type="match status" value="2"/>
</dbReference>
<feature type="domain" description="C2H2-type" evidence="6">
    <location>
        <begin position="70"/>
        <end position="97"/>
    </location>
</feature>
<dbReference type="AlphaFoldDB" id="A0A147BGK0"/>
<dbReference type="PROSITE" id="PS50157">
    <property type="entry name" value="ZINC_FINGER_C2H2_2"/>
    <property type="match status" value="7"/>
</dbReference>
<feature type="domain" description="C2H2-type" evidence="6">
    <location>
        <begin position="12"/>
        <end position="36"/>
    </location>
</feature>
<dbReference type="PANTHER" id="PTHR23235">
    <property type="entry name" value="KRUEPPEL-LIKE TRANSCRIPTION FACTOR"/>
    <property type="match status" value="1"/>
</dbReference>
<feature type="domain" description="C2H2-type" evidence="6">
    <location>
        <begin position="42"/>
        <end position="69"/>
    </location>
</feature>
<protein>
    <submittedName>
        <fullName evidence="7">Putative conserved protein with signal anchor</fullName>
    </submittedName>
</protein>
<dbReference type="FunFam" id="3.30.160.60:FF:000446">
    <property type="entry name" value="Zinc finger protein"/>
    <property type="match status" value="1"/>
</dbReference>
<dbReference type="Gene3D" id="3.30.160.60">
    <property type="entry name" value="Classic Zinc Finger"/>
    <property type="match status" value="6"/>
</dbReference>
<keyword evidence="1" id="KW-0479">Metal-binding</keyword>
<feature type="region of interest" description="Disordered" evidence="5">
    <location>
        <begin position="233"/>
        <end position="263"/>
    </location>
</feature>
<dbReference type="EMBL" id="GEGO01005540">
    <property type="protein sequence ID" value="JAR89864.1"/>
    <property type="molecule type" value="Transcribed_RNA"/>
</dbReference>
<evidence type="ECO:0000313" key="7">
    <source>
        <dbReference type="EMBL" id="JAR89864.1"/>
    </source>
</evidence>
<dbReference type="GO" id="GO:0005634">
    <property type="term" value="C:nucleus"/>
    <property type="evidence" value="ECO:0007669"/>
    <property type="project" value="UniProtKB-ARBA"/>
</dbReference>
<dbReference type="GO" id="GO:0006355">
    <property type="term" value="P:regulation of DNA-templated transcription"/>
    <property type="evidence" value="ECO:0007669"/>
    <property type="project" value="UniProtKB-ARBA"/>
</dbReference>
<feature type="region of interest" description="Disordered" evidence="5">
    <location>
        <begin position="292"/>
        <end position="336"/>
    </location>
</feature>
<dbReference type="GO" id="GO:0008270">
    <property type="term" value="F:zinc ion binding"/>
    <property type="evidence" value="ECO:0007669"/>
    <property type="project" value="UniProtKB-KW"/>
</dbReference>
<feature type="region of interest" description="Disordered" evidence="5">
    <location>
        <begin position="456"/>
        <end position="509"/>
    </location>
</feature>
<sequence>MLGDDGGGAEEFACSCCERSFRTAERLAVHIKVHRGGPVRPFHCTECCRTFTRRDKLSEHERVHKHGKQHCCGICSKGFKTRCSLMEHMRRHEGLRPFVCEHCPKRYFSRTELKCHVRTHTGERPFQCRLCPLRLTHQADLLRHERSHEGDRPHLCPICDRRFSRSTILTRHLRRHTGERPFKCTLCPNSFTRAYLLEEHRSNHPAPILFTKEMQAEEGKKWRVRKTINAGKRLQEESSVVHGSPKRGSKKGSLRKRSPNEEFKKPLKVITTAVFSGGASDATVVNMPTKSLPQDVSGRGLPQGSLQCLPQQGPPAGILEAPHKGSFPGDLSSVPKKSLIRGSLRGSLRKRSPNEGPQKLLKVTTEAVLLGCASDATVASVPMESLLQGVAEKCFPEASFPKGFLQCLSHEGPTEVFREAVRREGSPEDQSSVPKKGLVQCTPNEAFSRGSSADCLLQEPSSQEPSKTKCTPGGICRTNVPKKSSRKKSSTKKSGSKKRESEEATSKKNVPKICGTENIWPGKVLSKVILPDEVYPENILPNDILPEEALLGGGLPVYVFPGQFLP</sequence>
<feature type="domain" description="C2H2-type" evidence="6">
    <location>
        <begin position="126"/>
        <end position="153"/>
    </location>
</feature>
<feature type="domain" description="C2H2-type" evidence="6">
    <location>
        <begin position="98"/>
        <end position="125"/>
    </location>
</feature>
<dbReference type="InterPro" id="IPR036236">
    <property type="entry name" value="Znf_C2H2_sf"/>
</dbReference>
<feature type="domain" description="C2H2-type" evidence="6">
    <location>
        <begin position="154"/>
        <end position="181"/>
    </location>
</feature>
<evidence type="ECO:0000256" key="2">
    <source>
        <dbReference type="ARBA" id="ARBA00022771"/>
    </source>
</evidence>
<feature type="compositionally biased region" description="Basic residues" evidence="5">
    <location>
        <begin position="244"/>
        <end position="257"/>
    </location>
</feature>
<feature type="compositionally biased region" description="Basic and acidic residues" evidence="5">
    <location>
        <begin position="497"/>
        <end position="506"/>
    </location>
</feature>
<feature type="compositionally biased region" description="Basic residues" evidence="5">
    <location>
        <begin position="483"/>
        <end position="496"/>
    </location>
</feature>
<dbReference type="FunFam" id="3.30.160.60:FF:004122">
    <property type="match status" value="1"/>
</dbReference>
<keyword evidence="2 4" id="KW-0863">Zinc-finger</keyword>
<dbReference type="SUPFAM" id="SSF57667">
    <property type="entry name" value="beta-beta-alpha zinc fingers"/>
    <property type="match status" value="3"/>
</dbReference>
<dbReference type="FunFam" id="3.30.160.60:FF:005032">
    <property type="match status" value="1"/>
</dbReference>
<feature type="domain" description="C2H2-type" evidence="6">
    <location>
        <begin position="182"/>
        <end position="204"/>
    </location>
</feature>
<evidence type="ECO:0000256" key="4">
    <source>
        <dbReference type="PROSITE-ProRule" id="PRU00042"/>
    </source>
</evidence>
<organism evidence="7">
    <name type="scientific">Ixodes ricinus</name>
    <name type="common">Common tick</name>
    <name type="synonym">Acarus ricinus</name>
    <dbReference type="NCBI Taxonomy" id="34613"/>
    <lineage>
        <taxon>Eukaryota</taxon>
        <taxon>Metazoa</taxon>
        <taxon>Ecdysozoa</taxon>
        <taxon>Arthropoda</taxon>
        <taxon>Chelicerata</taxon>
        <taxon>Arachnida</taxon>
        <taxon>Acari</taxon>
        <taxon>Parasitiformes</taxon>
        <taxon>Ixodida</taxon>
        <taxon>Ixodoidea</taxon>
        <taxon>Ixodidae</taxon>
        <taxon>Ixodinae</taxon>
        <taxon>Ixodes</taxon>
    </lineage>
</organism>
<dbReference type="FunFam" id="3.30.160.60:FF:002343">
    <property type="entry name" value="Zinc finger protein 33A"/>
    <property type="match status" value="1"/>
</dbReference>
<name>A0A147BGK0_IXORI</name>
<evidence type="ECO:0000259" key="6">
    <source>
        <dbReference type="PROSITE" id="PS50157"/>
    </source>
</evidence>
<accession>A0A147BGK0</accession>
<evidence type="ECO:0000256" key="5">
    <source>
        <dbReference type="SAM" id="MobiDB-lite"/>
    </source>
</evidence>
<keyword evidence="3" id="KW-0862">Zinc</keyword>
<feature type="compositionally biased region" description="Polar residues" evidence="5">
    <location>
        <begin position="459"/>
        <end position="469"/>
    </location>
</feature>
<dbReference type="PROSITE" id="PS00028">
    <property type="entry name" value="ZINC_FINGER_C2H2_1"/>
    <property type="match status" value="7"/>
</dbReference>
<dbReference type="SMART" id="SM00355">
    <property type="entry name" value="ZnF_C2H2"/>
    <property type="match status" value="7"/>
</dbReference>